<proteinExistence type="predicted"/>
<name>A0A0Q3HIN9_BRADI</name>
<accession>A0A0Q3HIN9</accession>
<reference evidence="2 3" key="1">
    <citation type="journal article" date="2010" name="Nature">
        <title>Genome sequencing and analysis of the model grass Brachypodium distachyon.</title>
        <authorList>
            <consortium name="International Brachypodium Initiative"/>
        </authorList>
    </citation>
    <scope>NUCLEOTIDE SEQUENCE [LARGE SCALE GENOMIC DNA]</scope>
    <source>
        <strain evidence="2 3">Bd21</strain>
    </source>
</reference>
<evidence type="ECO:0000256" key="1">
    <source>
        <dbReference type="SAM" id="MobiDB-lite"/>
    </source>
</evidence>
<feature type="compositionally biased region" description="Basic and acidic residues" evidence="1">
    <location>
        <begin position="8"/>
        <end position="22"/>
    </location>
</feature>
<reference evidence="3" key="3">
    <citation type="submission" date="2018-08" db="UniProtKB">
        <authorList>
            <consortium name="EnsemblPlants"/>
        </authorList>
    </citation>
    <scope>IDENTIFICATION</scope>
    <source>
        <strain evidence="3">cv. Bd21</strain>
    </source>
</reference>
<dbReference type="EnsemblPlants" id="KQK22720">
    <property type="protein sequence ID" value="KQK22720"/>
    <property type="gene ID" value="BRADI_1g69005v3"/>
</dbReference>
<evidence type="ECO:0000313" key="4">
    <source>
        <dbReference type="Proteomes" id="UP000008810"/>
    </source>
</evidence>
<dbReference type="AlphaFoldDB" id="A0A0Q3HIN9"/>
<evidence type="ECO:0000313" key="2">
    <source>
        <dbReference type="EMBL" id="KQK22720.1"/>
    </source>
</evidence>
<sequence>MEASGDGHSGRPGDGAERAWRCGRGEPRRRPAIFLCPCRCRRLCRVRRASCLILTQPRRQEYCRGRAASAASASTATRPCTRSCRRCLVVCD</sequence>
<dbReference type="Proteomes" id="UP000008810">
    <property type="component" value="Chromosome 1"/>
</dbReference>
<dbReference type="InParanoid" id="A0A0Q3HIN9"/>
<evidence type="ECO:0000313" key="3">
    <source>
        <dbReference type="EnsemblPlants" id="KQK22720"/>
    </source>
</evidence>
<dbReference type="Gramene" id="KQK22720">
    <property type="protein sequence ID" value="KQK22720"/>
    <property type="gene ID" value="BRADI_1g69005v3"/>
</dbReference>
<gene>
    <name evidence="2" type="ORF">BRADI_1g69005v3</name>
</gene>
<organism evidence="2">
    <name type="scientific">Brachypodium distachyon</name>
    <name type="common">Purple false brome</name>
    <name type="synonym">Trachynia distachya</name>
    <dbReference type="NCBI Taxonomy" id="15368"/>
    <lineage>
        <taxon>Eukaryota</taxon>
        <taxon>Viridiplantae</taxon>
        <taxon>Streptophyta</taxon>
        <taxon>Embryophyta</taxon>
        <taxon>Tracheophyta</taxon>
        <taxon>Spermatophyta</taxon>
        <taxon>Magnoliopsida</taxon>
        <taxon>Liliopsida</taxon>
        <taxon>Poales</taxon>
        <taxon>Poaceae</taxon>
        <taxon>BOP clade</taxon>
        <taxon>Pooideae</taxon>
        <taxon>Stipodae</taxon>
        <taxon>Brachypodieae</taxon>
        <taxon>Brachypodium</taxon>
    </lineage>
</organism>
<dbReference type="EMBL" id="CM000880">
    <property type="protein sequence ID" value="KQK22720.1"/>
    <property type="molecule type" value="Genomic_DNA"/>
</dbReference>
<keyword evidence="4" id="KW-1185">Reference proteome</keyword>
<reference evidence="2" key="2">
    <citation type="submission" date="2017-06" db="EMBL/GenBank/DDBJ databases">
        <title>WGS assembly of Brachypodium distachyon.</title>
        <authorList>
            <consortium name="The International Brachypodium Initiative"/>
            <person name="Lucas S."/>
            <person name="Harmon-Smith M."/>
            <person name="Lail K."/>
            <person name="Tice H."/>
            <person name="Grimwood J."/>
            <person name="Bruce D."/>
            <person name="Barry K."/>
            <person name="Shu S."/>
            <person name="Lindquist E."/>
            <person name="Wang M."/>
            <person name="Pitluck S."/>
            <person name="Vogel J.P."/>
            <person name="Garvin D.F."/>
            <person name="Mockler T.C."/>
            <person name="Schmutz J."/>
            <person name="Rokhsar D."/>
            <person name="Bevan M.W."/>
        </authorList>
    </citation>
    <scope>NUCLEOTIDE SEQUENCE</scope>
    <source>
        <strain evidence="2">Bd21</strain>
    </source>
</reference>
<protein>
    <submittedName>
        <fullName evidence="2 3">Uncharacterized protein</fullName>
    </submittedName>
</protein>
<feature type="region of interest" description="Disordered" evidence="1">
    <location>
        <begin position="1"/>
        <end position="22"/>
    </location>
</feature>